<dbReference type="Gene3D" id="2.130.10.10">
    <property type="entry name" value="YVTN repeat-like/Quinoprotein amine dehydrogenase"/>
    <property type="match status" value="2"/>
</dbReference>
<feature type="region of interest" description="Disordered" evidence="4">
    <location>
        <begin position="1"/>
        <end position="176"/>
    </location>
</feature>
<dbReference type="PROSITE" id="PS50294">
    <property type="entry name" value="WD_REPEATS_REGION"/>
    <property type="match status" value="1"/>
</dbReference>
<evidence type="ECO:0000256" key="3">
    <source>
        <dbReference type="PROSITE-ProRule" id="PRU00221"/>
    </source>
</evidence>
<dbReference type="AlphaFoldDB" id="A0A642UMQ9"/>
<keyword evidence="1 3" id="KW-0853">WD repeat</keyword>
<dbReference type="SUPFAM" id="SSF50978">
    <property type="entry name" value="WD40 repeat-like"/>
    <property type="match status" value="1"/>
</dbReference>
<gene>
    <name evidence="6" type="ORF">DIURU_005020</name>
</gene>
<feature type="compositionally biased region" description="Acidic residues" evidence="4">
    <location>
        <begin position="39"/>
        <end position="101"/>
    </location>
</feature>
<evidence type="ECO:0000313" key="7">
    <source>
        <dbReference type="Proteomes" id="UP000449547"/>
    </source>
</evidence>
<dbReference type="InterPro" id="IPR015943">
    <property type="entry name" value="WD40/YVTN_repeat-like_dom_sf"/>
</dbReference>
<feature type="region of interest" description="Disordered" evidence="4">
    <location>
        <begin position="403"/>
        <end position="452"/>
    </location>
</feature>
<proteinExistence type="predicted"/>
<evidence type="ECO:0000256" key="4">
    <source>
        <dbReference type="SAM" id="MobiDB-lite"/>
    </source>
</evidence>
<feature type="domain" description="Transcription factor spt8 beta-propeller" evidence="5">
    <location>
        <begin position="186"/>
        <end position="632"/>
    </location>
</feature>
<dbReference type="GeneID" id="54783671"/>
<dbReference type="SMART" id="SM00320">
    <property type="entry name" value="WD40"/>
    <property type="match status" value="7"/>
</dbReference>
<feature type="compositionally biased region" description="Acidic residues" evidence="4">
    <location>
        <begin position="418"/>
        <end position="431"/>
    </location>
</feature>
<dbReference type="Proteomes" id="UP000449547">
    <property type="component" value="Unassembled WGS sequence"/>
</dbReference>
<dbReference type="PRINTS" id="PR00320">
    <property type="entry name" value="GPROTEINBRPT"/>
</dbReference>
<dbReference type="InterPro" id="IPR001680">
    <property type="entry name" value="WD40_rpt"/>
</dbReference>
<evidence type="ECO:0000313" key="6">
    <source>
        <dbReference type="EMBL" id="KAA8898165.1"/>
    </source>
</evidence>
<name>A0A642UMQ9_DIURU</name>
<dbReference type="InterPro" id="IPR036322">
    <property type="entry name" value="WD40_repeat_dom_sf"/>
</dbReference>
<feature type="compositionally biased region" description="Polar residues" evidence="4">
    <location>
        <begin position="159"/>
        <end position="174"/>
    </location>
</feature>
<evidence type="ECO:0000256" key="1">
    <source>
        <dbReference type="ARBA" id="ARBA00022574"/>
    </source>
</evidence>
<feature type="repeat" description="WD" evidence="3">
    <location>
        <begin position="450"/>
        <end position="477"/>
    </location>
</feature>
<feature type="compositionally biased region" description="Basic and acidic residues" evidence="4">
    <location>
        <begin position="432"/>
        <end position="441"/>
    </location>
</feature>
<feature type="compositionally biased region" description="Acidic residues" evidence="4">
    <location>
        <begin position="1"/>
        <end position="27"/>
    </location>
</feature>
<sequence>MDELFNDVEDVPDDAQDDLHEQDDVDMDFSQSANGDDAGGGDDDDDNDDDNDDDDNDDNDDDNEDNDEDMEDDNDEDNDQEEENDDDEEMEEDDEEDDDSEQPTQDVKMEGTEASEGQPESVSADTESGEANEDAKESTRTSANGDTAHEPSQPRPRVDSTSSPRQEQQFSPRQSYRVKAQLASNFDIIPSVAIPYAGQCQSLAFTSGPKWILTGGEDGFIRKYDFIQSIEGKSPLTMAQKHNLVDSITKAGVIVSYWENEQPVTTDELLKSHPKLKPSDLTSATASYEPKTSPVYALEAQKSGLWCLSGVQSGGISLYSMRHSEGQIQYYFRDAKSGGSATGHSDAVSVLKLNADQTQFLSGSWDKTVKLWDLNTGGNVMTFAGSTGQISSIQFRPQELDSFVMADPGGSDNNQNNDDVDSLFGSDDDEGEKGNEPKKEVPSSSSASYPNSQVFMSSSIDGTINIWDIRSPQAVLKLGVPNGTPPWCMSSTWSNDGYHVFAGRRNSTVEEFDLKMPHIKSVAGNSVPNVSKTLVFPKISGPVSTLATMPNENFLLCGSVDNIRLYNLKLYDDLAATGKKQATPFTIIPGHHGGVLSCLWVDDTGRFMVSASGNRGWGQSNYTETVIIYEIDFDV</sequence>
<dbReference type="Pfam" id="PF23798">
    <property type="entry name" value="Beta-prop_SPT8"/>
    <property type="match status" value="1"/>
</dbReference>
<comment type="caution">
    <text evidence="6">The sequence shown here is derived from an EMBL/GenBank/DDBJ whole genome shotgun (WGS) entry which is preliminary data.</text>
</comment>
<dbReference type="EMBL" id="SWFT01000149">
    <property type="protein sequence ID" value="KAA8898165.1"/>
    <property type="molecule type" value="Genomic_DNA"/>
</dbReference>
<reference evidence="6 7" key="1">
    <citation type="submission" date="2019-07" db="EMBL/GenBank/DDBJ databases">
        <title>Genome assembly of two rare yeast pathogens: Diutina rugosa and Trichomonascus ciferrii.</title>
        <authorList>
            <person name="Mixao V."/>
            <person name="Saus E."/>
            <person name="Hansen A."/>
            <person name="Lass-Flor C."/>
            <person name="Gabaldon T."/>
        </authorList>
    </citation>
    <scope>NUCLEOTIDE SEQUENCE [LARGE SCALE GENOMIC DNA]</scope>
    <source>
        <strain evidence="6 7">CBS 613</strain>
    </source>
</reference>
<dbReference type="PANTHER" id="PTHR19879">
    <property type="entry name" value="TRANSCRIPTION INITIATION FACTOR TFIID"/>
    <property type="match status" value="1"/>
</dbReference>
<dbReference type="InterPro" id="IPR057544">
    <property type="entry name" value="Beta-prop_SPT8"/>
</dbReference>
<dbReference type="OrthoDB" id="10260946at2759"/>
<protein>
    <recommendedName>
        <fullName evidence="5">Transcription factor spt8 beta-propeller domain-containing protein</fullName>
    </recommendedName>
</protein>
<evidence type="ECO:0000259" key="5">
    <source>
        <dbReference type="Pfam" id="PF23798"/>
    </source>
</evidence>
<dbReference type="VEuPathDB" id="FungiDB:DIURU_005020"/>
<dbReference type="PROSITE" id="PS50082">
    <property type="entry name" value="WD_REPEATS_2"/>
    <property type="match status" value="2"/>
</dbReference>
<evidence type="ECO:0000256" key="2">
    <source>
        <dbReference type="ARBA" id="ARBA00022737"/>
    </source>
</evidence>
<organism evidence="6 7">
    <name type="scientific">Diutina rugosa</name>
    <name type="common">Yeast</name>
    <name type="synonym">Candida rugosa</name>
    <dbReference type="NCBI Taxonomy" id="5481"/>
    <lineage>
        <taxon>Eukaryota</taxon>
        <taxon>Fungi</taxon>
        <taxon>Dikarya</taxon>
        <taxon>Ascomycota</taxon>
        <taxon>Saccharomycotina</taxon>
        <taxon>Pichiomycetes</taxon>
        <taxon>Debaryomycetaceae</taxon>
        <taxon>Diutina</taxon>
    </lineage>
</organism>
<dbReference type="PANTHER" id="PTHR19879:SF9">
    <property type="entry name" value="TRANSCRIPTION INITIATION FACTOR TFIID SUBUNIT 5"/>
    <property type="match status" value="1"/>
</dbReference>
<feature type="repeat" description="WD" evidence="3">
    <location>
        <begin position="341"/>
        <end position="382"/>
    </location>
</feature>
<keyword evidence="2" id="KW-0677">Repeat</keyword>
<dbReference type="RefSeq" id="XP_034010422.1">
    <property type="nucleotide sequence ID" value="XM_034157957.1"/>
</dbReference>
<accession>A0A642UMQ9</accession>
<dbReference type="OMA" id="WDRRQPN"/>
<keyword evidence="7" id="KW-1185">Reference proteome</keyword>
<dbReference type="InterPro" id="IPR020472">
    <property type="entry name" value="WD40_PAC1"/>
</dbReference>